<feature type="domain" description="Beta-lactamase-related" evidence="1">
    <location>
        <begin position="12"/>
        <end position="374"/>
    </location>
</feature>
<evidence type="ECO:0000259" key="1">
    <source>
        <dbReference type="Pfam" id="PF00144"/>
    </source>
</evidence>
<dbReference type="OrthoDB" id="9801061at2"/>
<dbReference type="AlphaFoldDB" id="A0A5C8NSE3"/>
<dbReference type="RefSeq" id="WP_147704855.1">
    <property type="nucleotide sequence ID" value="NZ_VDUY01000005.1"/>
</dbReference>
<protein>
    <submittedName>
        <fullName evidence="2">Beta-lactamase family protein</fullName>
    </submittedName>
</protein>
<dbReference type="PANTHER" id="PTHR43283">
    <property type="entry name" value="BETA-LACTAMASE-RELATED"/>
    <property type="match status" value="1"/>
</dbReference>
<proteinExistence type="predicted"/>
<sequence>MTEFRTALDPVLSQSIEAGEVPGIAALVVDRKGVLYESAFGLRTLGEPTPMSSDTVGWIASMTKAITGAAVMQAVERGLLELDAPAARVAPEIDTIGVLERFEADGTPRFRPPNRPVTLRDLMTHTAGFSYERWSDEVWRCHQALGIPANSTCKLAMLRSPLMFDPGTRWEYGIGIDWAGRLLEIASGRRLGDWMRDEIFAPLGMRDSAFRITPGMRARLAKMHQRDAAGTIAPLPDFEIPQEPEFEMGGGGLYSTAADYARFLRMILNHGELDGARVLRAETVAQMSADQIPGLEVQPLRTQVPALSEDAEFFPGLSKGWGLSFMINRADAPTGRPAGSLAWAGLSNCYYWIDTLNGIAGVFVSQLLPFADRMVLPRFLAFESAVYRAMNDRRIAA</sequence>
<reference evidence="2 3" key="1">
    <citation type="submission" date="2019-06" db="EMBL/GenBank/DDBJ databases">
        <title>Quisquiliibacterium sp. nov., isolated from a maize field.</title>
        <authorList>
            <person name="Lin S.-Y."/>
            <person name="Tsai C.-F."/>
            <person name="Young C.-C."/>
        </authorList>
    </citation>
    <scope>NUCLEOTIDE SEQUENCE [LARGE SCALE GENOMIC DNA]</scope>
    <source>
        <strain evidence="2 3">CC-CFT501</strain>
    </source>
</reference>
<dbReference type="Pfam" id="PF00144">
    <property type="entry name" value="Beta-lactamase"/>
    <property type="match status" value="1"/>
</dbReference>
<keyword evidence="3" id="KW-1185">Reference proteome</keyword>
<dbReference type="PANTHER" id="PTHR43283:SF3">
    <property type="entry name" value="BETA-LACTAMASE FAMILY PROTEIN (AFU_ORTHOLOGUE AFUA_5G07500)"/>
    <property type="match status" value="1"/>
</dbReference>
<dbReference type="Proteomes" id="UP000321548">
    <property type="component" value="Unassembled WGS sequence"/>
</dbReference>
<organism evidence="2 3">
    <name type="scientific">Zeimonas arvi</name>
    <dbReference type="NCBI Taxonomy" id="2498847"/>
    <lineage>
        <taxon>Bacteria</taxon>
        <taxon>Pseudomonadati</taxon>
        <taxon>Pseudomonadota</taxon>
        <taxon>Betaproteobacteria</taxon>
        <taxon>Burkholderiales</taxon>
        <taxon>Burkholderiaceae</taxon>
        <taxon>Zeimonas</taxon>
    </lineage>
</organism>
<evidence type="ECO:0000313" key="2">
    <source>
        <dbReference type="EMBL" id="TXL64606.1"/>
    </source>
</evidence>
<comment type="caution">
    <text evidence="2">The sequence shown here is derived from an EMBL/GenBank/DDBJ whole genome shotgun (WGS) entry which is preliminary data.</text>
</comment>
<dbReference type="EMBL" id="VDUY01000005">
    <property type="protein sequence ID" value="TXL64606.1"/>
    <property type="molecule type" value="Genomic_DNA"/>
</dbReference>
<dbReference type="InterPro" id="IPR050789">
    <property type="entry name" value="Diverse_Enzym_Activities"/>
</dbReference>
<gene>
    <name evidence="2" type="ORF">FHP08_12695</name>
</gene>
<dbReference type="SUPFAM" id="SSF56601">
    <property type="entry name" value="beta-lactamase/transpeptidase-like"/>
    <property type="match status" value="1"/>
</dbReference>
<dbReference type="InterPro" id="IPR012338">
    <property type="entry name" value="Beta-lactam/transpept-like"/>
</dbReference>
<dbReference type="Gene3D" id="3.40.710.10">
    <property type="entry name" value="DD-peptidase/beta-lactamase superfamily"/>
    <property type="match status" value="1"/>
</dbReference>
<dbReference type="InterPro" id="IPR001466">
    <property type="entry name" value="Beta-lactam-related"/>
</dbReference>
<evidence type="ECO:0000313" key="3">
    <source>
        <dbReference type="Proteomes" id="UP000321548"/>
    </source>
</evidence>
<name>A0A5C8NSE3_9BURK</name>
<accession>A0A5C8NSE3</accession>